<protein>
    <recommendedName>
        <fullName evidence="7">Glutaredoxin</fullName>
    </recommendedName>
</protein>
<keyword evidence="12" id="KW-1185">Reference proteome</keyword>
<dbReference type="Gene3D" id="3.40.30.10">
    <property type="entry name" value="Glutaredoxin"/>
    <property type="match status" value="1"/>
</dbReference>
<proteinExistence type="inferred from homology"/>
<sequence>MKKTLDIIKNQIRNNSVLLYMKGTPENPQCGFSAKAVQILNICCKHFSYINILENHSIRLDLPKYANWPTFPQLWINGDLIGGCDIITEMYNNGTLKRLLKNK</sequence>
<dbReference type="GO" id="GO:0046872">
    <property type="term" value="F:metal ion binding"/>
    <property type="evidence" value="ECO:0007669"/>
    <property type="project" value="UniProtKB-KW"/>
</dbReference>
<dbReference type="Pfam" id="PF00462">
    <property type="entry name" value="Glutaredoxin"/>
    <property type="match status" value="1"/>
</dbReference>
<reference evidence="12" key="1">
    <citation type="submission" date="2014-07" db="EMBL/GenBank/DDBJ databases">
        <authorList>
            <person name="Santos-Garcia D."/>
        </authorList>
    </citation>
    <scope>NUCLEOTIDE SEQUENCE [LARGE SCALE GENOMIC DNA]</scope>
</reference>
<evidence type="ECO:0000256" key="1">
    <source>
        <dbReference type="ARBA" id="ARBA00009630"/>
    </source>
</evidence>
<evidence type="ECO:0000256" key="8">
    <source>
        <dbReference type="PIRSR" id="PIRSR005894-1"/>
    </source>
</evidence>
<dbReference type="InterPro" id="IPR033658">
    <property type="entry name" value="GRX_PICOT-like"/>
</dbReference>
<evidence type="ECO:0000256" key="4">
    <source>
        <dbReference type="ARBA" id="ARBA00023004"/>
    </source>
</evidence>
<dbReference type="PROSITE" id="PS51354">
    <property type="entry name" value="GLUTAREDOXIN_2"/>
    <property type="match status" value="1"/>
</dbReference>
<evidence type="ECO:0000256" key="9">
    <source>
        <dbReference type="PIRSR" id="PIRSR005894-2"/>
    </source>
</evidence>
<keyword evidence="4 9" id="KW-0408">Iron</keyword>
<feature type="domain" description="Glutaredoxin" evidence="10">
    <location>
        <begin position="17"/>
        <end position="81"/>
    </location>
</feature>
<dbReference type="PANTHER" id="PTHR10293">
    <property type="entry name" value="GLUTAREDOXIN FAMILY MEMBER"/>
    <property type="match status" value="1"/>
</dbReference>
<organism evidence="11 12">
    <name type="scientific">Candidatus Johnevansia muelleri</name>
    <dbReference type="NCBI Taxonomy" id="1495769"/>
    <lineage>
        <taxon>Bacteria</taxon>
        <taxon>Pseudomonadati</taxon>
        <taxon>Pseudomonadota</taxon>
        <taxon>Gammaproteobacteria</taxon>
        <taxon>Candidatus Johnevansiales</taxon>
        <taxon>Candidatus Johnevansiaceae</taxon>
        <taxon>Candidatus Johnevansia</taxon>
    </lineage>
</organism>
<feature type="binding site" evidence="8">
    <location>
        <position position="71"/>
    </location>
    <ligand>
        <name>glutathione</name>
        <dbReference type="ChEBI" id="CHEBI:57925"/>
    </ligand>
</feature>
<evidence type="ECO:0000259" key="10">
    <source>
        <dbReference type="Pfam" id="PF00462"/>
    </source>
</evidence>
<dbReference type="SUPFAM" id="SSF52833">
    <property type="entry name" value="Thioredoxin-like"/>
    <property type="match status" value="1"/>
</dbReference>
<dbReference type="InterPro" id="IPR036249">
    <property type="entry name" value="Thioredoxin-like_sf"/>
</dbReference>
<feature type="binding site" evidence="8">
    <location>
        <begin position="84"/>
        <end position="85"/>
    </location>
    <ligand>
        <name>glutathione</name>
        <dbReference type="ChEBI" id="CHEBI:57925"/>
    </ligand>
</feature>
<evidence type="ECO:0000256" key="7">
    <source>
        <dbReference type="PIRNR" id="PIRNR005894"/>
    </source>
</evidence>
<evidence type="ECO:0000256" key="2">
    <source>
        <dbReference type="ARBA" id="ARBA00022714"/>
    </source>
</evidence>
<name>A0A078KE75_9GAMM</name>
<evidence type="ECO:0000313" key="11">
    <source>
        <dbReference type="EMBL" id="CDZ16463.1"/>
    </source>
</evidence>
<dbReference type="STRING" id="1495769.CEM_197"/>
<dbReference type="PIRSF" id="PIRSF005894">
    <property type="entry name" value="Monothiol_GRX"/>
    <property type="match status" value="1"/>
</dbReference>
<dbReference type="EMBL" id="LM655252">
    <property type="protein sequence ID" value="CDZ16463.1"/>
    <property type="molecule type" value="Genomic_DNA"/>
</dbReference>
<keyword evidence="2 9" id="KW-0001">2Fe-2S</keyword>
<evidence type="ECO:0000256" key="6">
    <source>
        <dbReference type="ARBA" id="ARBA00023284"/>
    </source>
</evidence>
<evidence type="ECO:0000313" key="12">
    <source>
        <dbReference type="Proteomes" id="UP000032420"/>
    </source>
</evidence>
<keyword evidence="5 9" id="KW-0411">Iron-sulfur</keyword>
<feature type="binding site" evidence="9">
    <location>
        <position position="30"/>
    </location>
    <ligand>
        <name>[2Fe-2S] cluster</name>
        <dbReference type="ChEBI" id="CHEBI:190135"/>
        <note>ligand shared between dimeric partners</note>
    </ligand>
</feature>
<feature type="binding site" evidence="8">
    <location>
        <position position="59"/>
    </location>
    <ligand>
        <name>glutathione</name>
        <dbReference type="ChEBI" id="CHEBI:57925"/>
    </ligand>
</feature>
<dbReference type="AlphaFoldDB" id="A0A078KE75"/>
<dbReference type="CDD" id="cd03028">
    <property type="entry name" value="GRX_PICOT_like"/>
    <property type="match status" value="1"/>
</dbReference>
<evidence type="ECO:0000256" key="5">
    <source>
        <dbReference type="ARBA" id="ARBA00023014"/>
    </source>
</evidence>
<comment type="similarity">
    <text evidence="1 7">Belongs to the glutaredoxin family. Monothiol subfamily.</text>
</comment>
<dbReference type="Proteomes" id="UP000032420">
    <property type="component" value="Chromosome I"/>
</dbReference>
<gene>
    <name evidence="11" type="primary">grxD</name>
    <name evidence="11" type="ORF">CEM_197</name>
</gene>
<dbReference type="NCBIfam" id="TIGR00365">
    <property type="entry name" value="Grx4 family monothiol glutaredoxin"/>
    <property type="match status" value="1"/>
</dbReference>
<dbReference type="InterPro" id="IPR004480">
    <property type="entry name" value="Monothiol_GRX-rel"/>
</dbReference>
<dbReference type="InterPro" id="IPR014434">
    <property type="entry name" value="Monothiol_GRX"/>
</dbReference>
<keyword evidence="6" id="KW-0676">Redox-active center</keyword>
<dbReference type="InterPro" id="IPR002109">
    <property type="entry name" value="Glutaredoxin"/>
</dbReference>
<evidence type="ECO:0000256" key="3">
    <source>
        <dbReference type="ARBA" id="ARBA00022723"/>
    </source>
</evidence>
<dbReference type="OrthoDB" id="9804115at2"/>
<feature type="binding site" evidence="8">
    <location>
        <position position="22"/>
    </location>
    <ligand>
        <name>glutathione</name>
        <dbReference type="ChEBI" id="CHEBI:57925"/>
    </ligand>
</feature>
<accession>A0A078KE75</accession>
<dbReference type="PANTHER" id="PTHR10293:SF72">
    <property type="entry name" value="MONOTHIOL GLUTAREDOXIN-S14, CHLOROPLASTIC"/>
    <property type="match status" value="1"/>
</dbReference>
<dbReference type="GO" id="GO:0051537">
    <property type="term" value="F:2 iron, 2 sulfur cluster binding"/>
    <property type="evidence" value="ECO:0007669"/>
    <property type="project" value="UniProtKB-KW"/>
</dbReference>
<dbReference type="HOGENOM" id="CLU_026126_2_1_6"/>
<keyword evidence="3 9" id="KW-0479">Metal-binding</keyword>
<dbReference type="GO" id="GO:0015036">
    <property type="term" value="F:disulfide oxidoreductase activity"/>
    <property type="evidence" value="ECO:0007669"/>
    <property type="project" value="InterPro"/>
</dbReference>
<dbReference type="KEGG" id="eme:CEM_197"/>